<dbReference type="AlphaFoldDB" id="A0A915I6H3"/>
<reference evidence="2" key="1">
    <citation type="submission" date="2022-11" db="UniProtKB">
        <authorList>
            <consortium name="WormBaseParasite"/>
        </authorList>
    </citation>
    <scope>IDENTIFICATION</scope>
</reference>
<organism evidence="1 2">
    <name type="scientific">Romanomermis culicivorax</name>
    <name type="common">Nematode worm</name>
    <dbReference type="NCBI Taxonomy" id="13658"/>
    <lineage>
        <taxon>Eukaryota</taxon>
        <taxon>Metazoa</taxon>
        <taxon>Ecdysozoa</taxon>
        <taxon>Nematoda</taxon>
        <taxon>Enoplea</taxon>
        <taxon>Dorylaimia</taxon>
        <taxon>Mermithida</taxon>
        <taxon>Mermithoidea</taxon>
        <taxon>Mermithidae</taxon>
        <taxon>Romanomermis</taxon>
    </lineage>
</organism>
<dbReference type="WBParaSite" id="nRc.2.0.1.t09739-RA">
    <property type="protein sequence ID" value="nRc.2.0.1.t09739-RA"/>
    <property type="gene ID" value="nRc.2.0.1.g09739"/>
</dbReference>
<name>A0A915I6H3_ROMCU</name>
<keyword evidence="1" id="KW-1185">Reference proteome</keyword>
<dbReference type="Proteomes" id="UP000887565">
    <property type="component" value="Unplaced"/>
</dbReference>
<sequence length="86" mass="9971">MERELKENMAIMNAKIRKMEVEYGFQKGRDAMPAVQQKAMEPPSPMKLDEDIAINKLVIDENVVKMLDWEMVDCKEDCIQPNLSKV</sequence>
<evidence type="ECO:0000313" key="2">
    <source>
        <dbReference type="WBParaSite" id="nRc.2.0.1.t09739-RA"/>
    </source>
</evidence>
<evidence type="ECO:0000313" key="1">
    <source>
        <dbReference type="Proteomes" id="UP000887565"/>
    </source>
</evidence>
<proteinExistence type="predicted"/>
<accession>A0A915I6H3</accession>
<protein>
    <submittedName>
        <fullName evidence="2">Uncharacterized protein</fullName>
    </submittedName>
</protein>